<proteinExistence type="predicted"/>
<keyword evidence="1" id="KW-0540">Nuclease</keyword>
<dbReference type="Proteomes" id="UP000306319">
    <property type="component" value="Unassembled WGS sequence"/>
</dbReference>
<organism evidence="1 2">
    <name type="scientific">Lepagella muris</name>
    <dbReference type="NCBI Taxonomy" id="3032870"/>
    <lineage>
        <taxon>Bacteria</taxon>
        <taxon>Pseudomonadati</taxon>
        <taxon>Bacteroidota</taxon>
        <taxon>Bacteroidia</taxon>
        <taxon>Bacteroidales</taxon>
        <taxon>Muribaculaceae</taxon>
        <taxon>Lepagella</taxon>
    </lineage>
</organism>
<keyword evidence="1" id="KW-0269">Exonuclease</keyword>
<dbReference type="EMBL" id="SRYB01000031">
    <property type="protein sequence ID" value="TGY77058.1"/>
    <property type="molecule type" value="Genomic_DNA"/>
</dbReference>
<accession>A0AC61RCC7</accession>
<evidence type="ECO:0000313" key="1">
    <source>
        <dbReference type="EMBL" id="TGY77058.1"/>
    </source>
</evidence>
<name>A0AC61RCC7_9BACT</name>
<evidence type="ECO:0000313" key="2">
    <source>
        <dbReference type="Proteomes" id="UP000306319"/>
    </source>
</evidence>
<keyword evidence="1" id="KW-0378">Hydrolase</keyword>
<comment type="caution">
    <text evidence="1">The sequence shown here is derived from an EMBL/GenBank/DDBJ whole genome shotgun (WGS) entry which is preliminary data.</text>
</comment>
<protein>
    <submittedName>
        <fullName evidence="1">Single-stranded-DNA-specific exonuclease RecJ</fullName>
    </submittedName>
</protein>
<gene>
    <name evidence="1" type="primary">recJ</name>
    <name evidence="1" type="ORF">E5331_16275</name>
</gene>
<keyword evidence="2" id="KW-1185">Reference proteome</keyword>
<sequence>MITKWNYQPLSLQQKSAADEMLPQCGGAAPIAELLIRRGVNTPRGAQAFFTPSIADLHDPFLMPDMDKAVNRLNKAMGAKERIMIYGDYDVDGTTAVALVYKYLQNYYSNIEYYIPTRYEEGYGISLKSIDYAAENDVKLVIVLDCGIKAIDEIAYAKEKGIDFIICDHHVPDDILPPAVAILNPKMPNTTYPCPHLSGCGVGFKFMQAFALSNGLSNHNELESLLDLVAVSIAADIVPIVGENRVMAYHGLRRLNSNPNLGLRSIIRLCKLTNKDITISDVIFKIGPRINASGRMQSGIEAVDLLVCRDLHDAYEKGKDIDQYNRNRKELDKKITDEANDLIERNVGIIHGKRSIVVYNKDWHKGIIGIVASRLTELYYKPSVVLTFSNGIATGSSRSVQGFDIYSAVNSTRDLLENFGGHTYAVGLSLKEENIPEFQRRFEEYVATHIQPNQLSPMIDIDATIEFADITPELVAYLKKFNPFGPGNQNPIFCTRNVFDFGTSKLVGKNLEHIKLELEDDSTSRVINAIAFNMAPYFEHIHAHKPIDICYTIEQSKHSGSLDSIQLMIKDIRPSTE</sequence>
<reference evidence="1" key="1">
    <citation type="submission" date="2019-04" db="EMBL/GenBank/DDBJ databases">
        <title>Microbes associate with the intestines of laboratory mice.</title>
        <authorList>
            <person name="Navarre W."/>
            <person name="Wong E."/>
            <person name="Huang K."/>
            <person name="Tropini C."/>
            <person name="Ng K."/>
            <person name="Yu B."/>
        </authorList>
    </citation>
    <scope>NUCLEOTIDE SEQUENCE</scope>
    <source>
        <strain evidence="1">NM04_E33</strain>
    </source>
</reference>